<dbReference type="AlphaFoldDB" id="A0A087HBC9"/>
<dbReference type="EMBL" id="CM002871">
    <property type="protein sequence ID" value="KFK39431.1"/>
    <property type="molecule type" value="Genomic_DNA"/>
</dbReference>
<proteinExistence type="predicted"/>
<reference evidence="2" key="1">
    <citation type="journal article" date="2015" name="Nat. Plants">
        <title>Genome expansion of Arabis alpina linked with retrotransposition and reduced symmetric DNA methylation.</title>
        <authorList>
            <person name="Willing E.M."/>
            <person name="Rawat V."/>
            <person name="Mandakova T."/>
            <person name="Maumus F."/>
            <person name="James G.V."/>
            <person name="Nordstroem K.J."/>
            <person name="Becker C."/>
            <person name="Warthmann N."/>
            <person name="Chica C."/>
            <person name="Szarzynska B."/>
            <person name="Zytnicki M."/>
            <person name="Albani M.C."/>
            <person name="Kiefer C."/>
            <person name="Bergonzi S."/>
            <person name="Castaings L."/>
            <person name="Mateos J.L."/>
            <person name="Berns M.C."/>
            <person name="Bujdoso N."/>
            <person name="Piofczyk T."/>
            <person name="de Lorenzo L."/>
            <person name="Barrero-Sicilia C."/>
            <person name="Mateos I."/>
            <person name="Piednoel M."/>
            <person name="Hagmann J."/>
            <person name="Chen-Min-Tao R."/>
            <person name="Iglesias-Fernandez R."/>
            <person name="Schuster S.C."/>
            <person name="Alonso-Blanco C."/>
            <person name="Roudier F."/>
            <person name="Carbonero P."/>
            <person name="Paz-Ares J."/>
            <person name="Davis S.J."/>
            <person name="Pecinka A."/>
            <person name="Quesneville H."/>
            <person name="Colot V."/>
            <person name="Lysak M.A."/>
            <person name="Weigel D."/>
            <person name="Coupland G."/>
            <person name="Schneeberger K."/>
        </authorList>
    </citation>
    <scope>NUCLEOTIDE SEQUENCE [LARGE SCALE GENOMIC DNA]</scope>
    <source>
        <strain evidence="2">cv. Pajares</strain>
    </source>
</reference>
<gene>
    <name evidence="1" type="ordered locus">AALP_Aa3g244000</name>
</gene>
<name>A0A087HBC9_ARAAL</name>
<dbReference type="Gramene" id="KFK39431">
    <property type="protein sequence ID" value="KFK39431"/>
    <property type="gene ID" value="AALP_AA3G244000"/>
</dbReference>
<dbReference type="Proteomes" id="UP000029120">
    <property type="component" value="Chromosome 3"/>
</dbReference>
<sequence>MCAPIDLIPDRYLLAGFRDLYCCRSPPVRVGLLVVKLVCSAYVVVF</sequence>
<keyword evidence="2" id="KW-1185">Reference proteome</keyword>
<evidence type="ECO:0000313" key="1">
    <source>
        <dbReference type="EMBL" id="KFK39431.1"/>
    </source>
</evidence>
<protein>
    <submittedName>
        <fullName evidence="1">Uncharacterized protein</fullName>
    </submittedName>
</protein>
<evidence type="ECO:0000313" key="2">
    <source>
        <dbReference type="Proteomes" id="UP000029120"/>
    </source>
</evidence>
<accession>A0A087HBC9</accession>
<organism evidence="1 2">
    <name type="scientific">Arabis alpina</name>
    <name type="common">Alpine rock-cress</name>
    <dbReference type="NCBI Taxonomy" id="50452"/>
    <lineage>
        <taxon>Eukaryota</taxon>
        <taxon>Viridiplantae</taxon>
        <taxon>Streptophyta</taxon>
        <taxon>Embryophyta</taxon>
        <taxon>Tracheophyta</taxon>
        <taxon>Spermatophyta</taxon>
        <taxon>Magnoliopsida</taxon>
        <taxon>eudicotyledons</taxon>
        <taxon>Gunneridae</taxon>
        <taxon>Pentapetalae</taxon>
        <taxon>rosids</taxon>
        <taxon>malvids</taxon>
        <taxon>Brassicales</taxon>
        <taxon>Brassicaceae</taxon>
        <taxon>Arabideae</taxon>
        <taxon>Arabis</taxon>
    </lineage>
</organism>